<dbReference type="InterPro" id="IPR026870">
    <property type="entry name" value="Zinc_ribbon_dom"/>
</dbReference>
<feature type="domain" description="Zinc-ribbon" evidence="2">
    <location>
        <begin position="272"/>
        <end position="293"/>
    </location>
</feature>
<dbReference type="Pfam" id="PF13240">
    <property type="entry name" value="Zn_Ribbon_1"/>
    <property type="match status" value="1"/>
</dbReference>
<comment type="caution">
    <text evidence="3">The sequence shown here is derived from an EMBL/GenBank/DDBJ whole genome shotgun (WGS) entry which is preliminary data.</text>
</comment>
<feature type="transmembrane region" description="Helical" evidence="1">
    <location>
        <begin position="224"/>
        <end position="245"/>
    </location>
</feature>
<dbReference type="Proteomes" id="UP000614469">
    <property type="component" value="Unassembled WGS sequence"/>
</dbReference>
<proteinExistence type="predicted"/>
<keyword evidence="1" id="KW-0472">Membrane</keyword>
<evidence type="ECO:0000256" key="1">
    <source>
        <dbReference type="SAM" id="Phobius"/>
    </source>
</evidence>
<gene>
    <name evidence="3" type="ORF">H8E29_02025</name>
</gene>
<dbReference type="AlphaFoldDB" id="A0A8J6TI86"/>
<organism evidence="3 4">
    <name type="scientific">Candidatus Desulfolinea nitratireducens</name>
    <dbReference type="NCBI Taxonomy" id="2841698"/>
    <lineage>
        <taxon>Bacteria</taxon>
        <taxon>Bacillati</taxon>
        <taxon>Chloroflexota</taxon>
        <taxon>Anaerolineae</taxon>
        <taxon>Anaerolineales</taxon>
        <taxon>Anaerolineales incertae sedis</taxon>
        <taxon>Candidatus Desulfolinea</taxon>
    </lineage>
</organism>
<dbReference type="EMBL" id="JACNJN010000037">
    <property type="protein sequence ID" value="MBC8334017.1"/>
    <property type="molecule type" value="Genomic_DNA"/>
</dbReference>
<keyword evidence="1" id="KW-0812">Transmembrane</keyword>
<evidence type="ECO:0000313" key="3">
    <source>
        <dbReference type="EMBL" id="MBC8334017.1"/>
    </source>
</evidence>
<reference evidence="3 4" key="1">
    <citation type="submission" date="2020-08" db="EMBL/GenBank/DDBJ databases">
        <title>Bridging the membrane lipid divide: bacteria of the FCB group superphylum have the potential to synthesize archaeal ether lipids.</title>
        <authorList>
            <person name="Villanueva L."/>
            <person name="Von Meijenfeldt F.A.B."/>
            <person name="Westbye A.B."/>
            <person name="Yadav S."/>
            <person name="Hopmans E.C."/>
            <person name="Dutilh B.E."/>
            <person name="Sinninghe Damste J.S."/>
        </authorList>
    </citation>
    <scope>NUCLEOTIDE SEQUENCE [LARGE SCALE GENOMIC DNA]</scope>
    <source>
        <strain evidence="3">NIOZ-UU36</strain>
    </source>
</reference>
<name>A0A8J6TI86_9CHLR</name>
<evidence type="ECO:0000313" key="4">
    <source>
        <dbReference type="Proteomes" id="UP000614469"/>
    </source>
</evidence>
<sequence length="296" mass="32466">MRKWFIFLLLVGLFLFPTLVEAQSGITIKELRVQLWPEYDHPDMLVMHSFSLTEDSTLPAEFQIQIPANANLNAVAKTIENSMVNVPYDAPVANGDWITITMLIDDLANYRVEYYLPLDKNGASRNFSYLWQSDYHVQEMFLQFQQPPNSTNLSLSPTFPTVTPVADGSIYHDLIPGSVAGGEDFTLSISYDKANDDLTVSALPVEVGGGLDSSNDGLSLSDSLPTILVGAGVLLIAGGLMYFFMAGRSDNMSKKSRKRHSPSTASAGGNIYCHECGTRARSGDKFCRSCGARTRA</sequence>
<keyword evidence="1" id="KW-1133">Transmembrane helix</keyword>
<protein>
    <submittedName>
        <fullName evidence="3">Zinc ribbon domain-containing protein</fullName>
    </submittedName>
</protein>
<accession>A0A8J6TI86</accession>
<evidence type="ECO:0000259" key="2">
    <source>
        <dbReference type="Pfam" id="PF13240"/>
    </source>
</evidence>